<dbReference type="FunFam" id="3.60.21.10:FF:000020">
    <property type="entry name" value="NT5E isoform 4"/>
    <property type="match status" value="1"/>
</dbReference>
<keyword evidence="6" id="KW-0547">Nucleotide-binding</keyword>
<dbReference type="Pfam" id="PF01476">
    <property type="entry name" value="LysM"/>
    <property type="match status" value="1"/>
</dbReference>
<gene>
    <name evidence="11" type="ORF">C7477_111107</name>
</gene>
<dbReference type="SMART" id="SM00257">
    <property type="entry name" value="LysM"/>
    <property type="match status" value="1"/>
</dbReference>
<feature type="compositionally biased region" description="Low complexity" evidence="8">
    <location>
        <begin position="555"/>
        <end position="580"/>
    </location>
</feature>
<keyword evidence="12" id="KW-1185">Reference proteome</keyword>
<accession>A0A318T4C5</accession>
<feature type="compositionally biased region" description="Basic and acidic residues" evidence="8">
    <location>
        <begin position="656"/>
        <end position="665"/>
    </location>
</feature>
<evidence type="ECO:0000256" key="1">
    <source>
        <dbReference type="ARBA" id="ARBA00004613"/>
    </source>
</evidence>
<keyword evidence="5 9" id="KW-0732">Signal</keyword>
<comment type="caution">
    <text evidence="11">The sequence shown here is derived from an EMBL/GenBank/DDBJ whole genome shotgun (WGS) entry which is preliminary data.</text>
</comment>
<evidence type="ECO:0000256" key="8">
    <source>
        <dbReference type="SAM" id="MobiDB-lite"/>
    </source>
</evidence>
<dbReference type="InterPro" id="IPR004843">
    <property type="entry name" value="Calcineurin-like_PHP"/>
</dbReference>
<dbReference type="Gene3D" id="3.60.21.10">
    <property type="match status" value="1"/>
</dbReference>
<dbReference type="Proteomes" id="UP000247454">
    <property type="component" value="Unassembled WGS sequence"/>
</dbReference>
<dbReference type="Gene3D" id="3.90.780.10">
    <property type="entry name" value="5'-Nucleotidase, C-terminal domain"/>
    <property type="match status" value="1"/>
</dbReference>
<keyword evidence="4" id="KW-0479">Metal-binding</keyword>
<dbReference type="Pfam" id="PF00149">
    <property type="entry name" value="Metallophos"/>
    <property type="match status" value="1"/>
</dbReference>
<evidence type="ECO:0000256" key="3">
    <source>
        <dbReference type="ARBA" id="ARBA00022525"/>
    </source>
</evidence>
<dbReference type="PROSITE" id="PS51782">
    <property type="entry name" value="LYSM"/>
    <property type="match status" value="1"/>
</dbReference>
<evidence type="ECO:0000256" key="5">
    <source>
        <dbReference type="ARBA" id="ARBA00022729"/>
    </source>
</evidence>
<dbReference type="GO" id="GO:0016788">
    <property type="term" value="F:hydrolase activity, acting on ester bonds"/>
    <property type="evidence" value="ECO:0007669"/>
    <property type="project" value="InterPro"/>
</dbReference>
<evidence type="ECO:0000256" key="7">
    <source>
        <dbReference type="ARBA" id="ARBA00022801"/>
    </source>
</evidence>
<keyword evidence="3" id="KW-0964">Secreted</keyword>
<dbReference type="InterPro" id="IPR029052">
    <property type="entry name" value="Metallo-depent_PP-like"/>
</dbReference>
<dbReference type="PRINTS" id="PR01607">
    <property type="entry name" value="APYRASEFAMLY"/>
</dbReference>
<dbReference type="SUPFAM" id="SSF56300">
    <property type="entry name" value="Metallo-dependent phosphatases"/>
    <property type="match status" value="1"/>
</dbReference>
<protein>
    <submittedName>
        <fullName evidence="11">2',3'-cyclic-nucleotide 2'-phosphodiesterase (5'-nucleotidase family)</fullName>
    </submittedName>
</protein>
<dbReference type="GO" id="GO:0009166">
    <property type="term" value="P:nucleotide catabolic process"/>
    <property type="evidence" value="ECO:0007669"/>
    <property type="project" value="InterPro"/>
</dbReference>
<comment type="subcellular location">
    <subcellularLocation>
        <location evidence="1">Secreted</location>
    </subcellularLocation>
</comment>
<evidence type="ECO:0000256" key="4">
    <source>
        <dbReference type="ARBA" id="ARBA00022723"/>
    </source>
</evidence>
<feature type="signal peptide" evidence="9">
    <location>
        <begin position="1"/>
        <end position="24"/>
    </location>
</feature>
<dbReference type="GO" id="GO:0000166">
    <property type="term" value="F:nucleotide binding"/>
    <property type="evidence" value="ECO:0007669"/>
    <property type="project" value="UniProtKB-KW"/>
</dbReference>
<evidence type="ECO:0000256" key="6">
    <source>
        <dbReference type="ARBA" id="ARBA00022741"/>
    </source>
</evidence>
<dbReference type="FunFam" id="3.90.780.10:FF:000004">
    <property type="entry name" value="UDP-sugar hydrolase, putative"/>
    <property type="match status" value="1"/>
</dbReference>
<feature type="compositionally biased region" description="Low complexity" evidence="8">
    <location>
        <begin position="666"/>
        <end position="678"/>
    </location>
</feature>
<dbReference type="PANTHER" id="PTHR11575:SF24">
    <property type="entry name" value="5'-NUCLEOTIDASE"/>
    <property type="match status" value="1"/>
</dbReference>
<evidence type="ECO:0000256" key="9">
    <source>
        <dbReference type="SAM" id="SignalP"/>
    </source>
</evidence>
<feature type="compositionally biased region" description="Basic and acidic residues" evidence="8">
    <location>
        <begin position="614"/>
        <end position="623"/>
    </location>
</feature>
<dbReference type="GO" id="GO:0005576">
    <property type="term" value="C:extracellular region"/>
    <property type="evidence" value="ECO:0007669"/>
    <property type="project" value="UniProtKB-SubCell"/>
</dbReference>
<dbReference type="RefSeq" id="WP_245411808.1">
    <property type="nucleotide sequence ID" value="NZ_QJTF01000011.1"/>
</dbReference>
<dbReference type="PANTHER" id="PTHR11575">
    <property type="entry name" value="5'-NUCLEOTIDASE-RELATED"/>
    <property type="match status" value="1"/>
</dbReference>
<dbReference type="InterPro" id="IPR018392">
    <property type="entry name" value="LysM"/>
</dbReference>
<sequence length="816" mass="85678">MSISCIRVLFCTSVLAMSADAALADYTLNILHNNDWHSRIESINKHDSTCSSAEEQKNECFGGAARLKAAIDARRKALDGKNVLALNAGDNFQGSLFYNTYKGAAEAEFMNLMKFDAMTIGNHEFDDGEDGLGAFIGKVDFPIVSANVRPDIKSALNGKIKPYLIKEVGGQKIAIVGAVANDTAELASPGQKVTIAEDVATIAAAVEEVTKQGVNKVIALTHVGYPRDMAAIAKIPNVDVVVGGHSHTFLSNSDPKAEGPYPTLVDNPGGYHVPVVQAKSYGKYLGEFTVTFDDTGKPLSAKGDPILLDSSIKADEVVLARVKELAKPIEELKNKVIASSVGPIEGSREICRVAECTMGNLVADAMLDRVKGQGTTIAIMNGGGLRASIDAGDVTMGEVLTVLPFQNTLSTFQLKGADVKAALEHGVSQVDEGGGRFPQVAGLKYSFDKSKPAGQRINSVEVGSGNAWKPLDPAATYGVVANNFTRGGGDGYKVFATNAINAYDYGPSLEQVVIDYLAKNQPYKPYTDGRIKAVAMPAVTKAPEAQALDPAVTGTAKPAEPAQAAKPAAPVKPAETAKTAEVAKPAAPMQATKPVAQAKPAKPVQAAKPATPAKPDEKAKTAEVAKPAKPMQTTKPVAQAKPAKPVQAAKPAAPAKPDEKAKTAEVAKTAKVAKPAKPMQATKAVAPAKSVKPMQATKPAAAKPVKPMQPAKSIATTKPTTPIKPVKPMQAAKPTAPAKPAKAAKPVAPVKMTQKTKPAVAEVHIIKAGDTYWDLAARFYGNPTEWRKLRAANKYHPRRLPIGGTITVPARTVPAK</sequence>
<dbReference type="Gene3D" id="3.10.350.10">
    <property type="entry name" value="LysM domain"/>
    <property type="match status" value="1"/>
</dbReference>
<dbReference type="SUPFAM" id="SSF54106">
    <property type="entry name" value="LysM domain"/>
    <property type="match status" value="1"/>
</dbReference>
<dbReference type="EMBL" id="QJTF01000011">
    <property type="protein sequence ID" value="PYE87759.1"/>
    <property type="molecule type" value="Genomic_DNA"/>
</dbReference>
<evidence type="ECO:0000256" key="2">
    <source>
        <dbReference type="ARBA" id="ARBA00006654"/>
    </source>
</evidence>
<evidence type="ECO:0000313" key="12">
    <source>
        <dbReference type="Proteomes" id="UP000247454"/>
    </source>
</evidence>
<dbReference type="GO" id="GO:0046872">
    <property type="term" value="F:metal ion binding"/>
    <property type="evidence" value="ECO:0007669"/>
    <property type="project" value="UniProtKB-KW"/>
</dbReference>
<comment type="similarity">
    <text evidence="2">Belongs to the 5'-nucleotidase family.</text>
</comment>
<dbReference type="PROSITE" id="PS00786">
    <property type="entry name" value="5_NUCLEOTIDASE_2"/>
    <property type="match status" value="1"/>
</dbReference>
<organism evidence="11 12">
    <name type="scientific">Phyllobacterium leguminum</name>
    <dbReference type="NCBI Taxonomy" id="314237"/>
    <lineage>
        <taxon>Bacteria</taxon>
        <taxon>Pseudomonadati</taxon>
        <taxon>Pseudomonadota</taxon>
        <taxon>Alphaproteobacteria</taxon>
        <taxon>Hyphomicrobiales</taxon>
        <taxon>Phyllobacteriaceae</taxon>
        <taxon>Phyllobacterium</taxon>
    </lineage>
</organism>
<keyword evidence="7" id="KW-0378">Hydrolase</keyword>
<dbReference type="CDD" id="cd07409">
    <property type="entry name" value="MPP_CD73_N"/>
    <property type="match status" value="1"/>
</dbReference>
<name>A0A318T4C5_9HYPH</name>
<dbReference type="InterPro" id="IPR006179">
    <property type="entry name" value="5_nucleotidase/apyrase"/>
</dbReference>
<proteinExistence type="inferred from homology"/>
<feature type="region of interest" description="Disordered" evidence="8">
    <location>
        <begin position="551"/>
        <end position="750"/>
    </location>
</feature>
<dbReference type="Pfam" id="PF02872">
    <property type="entry name" value="5_nucleotid_C"/>
    <property type="match status" value="1"/>
</dbReference>
<evidence type="ECO:0000259" key="10">
    <source>
        <dbReference type="PROSITE" id="PS51782"/>
    </source>
</evidence>
<dbReference type="InterPro" id="IPR036907">
    <property type="entry name" value="5'-Nucleotdase_C_sf"/>
</dbReference>
<dbReference type="InterPro" id="IPR006146">
    <property type="entry name" value="5'-Nucleotdase_CS"/>
</dbReference>
<feature type="compositionally biased region" description="Low complexity" evidence="8">
    <location>
        <begin position="590"/>
        <end position="613"/>
    </location>
</feature>
<dbReference type="InterPro" id="IPR036779">
    <property type="entry name" value="LysM_dom_sf"/>
</dbReference>
<feature type="compositionally biased region" description="Low complexity" evidence="8">
    <location>
        <begin position="698"/>
        <end position="750"/>
    </location>
</feature>
<dbReference type="AlphaFoldDB" id="A0A318T4C5"/>
<dbReference type="InterPro" id="IPR008334">
    <property type="entry name" value="5'-Nucleotdase_C"/>
</dbReference>
<feature type="domain" description="LysM" evidence="10">
    <location>
        <begin position="762"/>
        <end position="808"/>
    </location>
</feature>
<evidence type="ECO:0000313" key="11">
    <source>
        <dbReference type="EMBL" id="PYE87759.1"/>
    </source>
</evidence>
<feature type="compositionally biased region" description="Low complexity" evidence="8">
    <location>
        <begin position="634"/>
        <end position="655"/>
    </location>
</feature>
<feature type="chain" id="PRO_5016466927" evidence="9">
    <location>
        <begin position="25"/>
        <end position="816"/>
    </location>
</feature>
<dbReference type="SUPFAM" id="SSF55816">
    <property type="entry name" value="5'-nucleotidase (syn. UDP-sugar hydrolase), C-terminal domain"/>
    <property type="match status" value="1"/>
</dbReference>
<reference evidence="11 12" key="1">
    <citation type="submission" date="2018-06" db="EMBL/GenBank/DDBJ databases">
        <title>Genomic Encyclopedia of Type Strains, Phase III (KMG-III): the genomes of soil and plant-associated and newly described type strains.</title>
        <authorList>
            <person name="Whitman W."/>
        </authorList>
    </citation>
    <scope>NUCLEOTIDE SEQUENCE [LARGE SCALE GENOMIC DNA]</scope>
    <source>
        <strain evidence="11 12">ORS 1419</strain>
    </source>
</reference>